<dbReference type="RefSeq" id="WP_170062770.1">
    <property type="nucleotide sequence ID" value="NZ_MQUA01000013.1"/>
</dbReference>
<proteinExistence type="predicted"/>
<dbReference type="InterPro" id="IPR027372">
    <property type="entry name" value="Phytase-like_dom"/>
</dbReference>
<dbReference type="Proteomes" id="UP000239522">
    <property type="component" value="Unassembled WGS sequence"/>
</dbReference>
<organism evidence="2 3">
    <name type="scientific">Polaribacter filamentus</name>
    <dbReference type="NCBI Taxonomy" id="53483"/>
    <lineage>
        <taxon>Bacteria</taxon>
        <taxon>Pseudomonadati</taxon>
        <taxon>Bacteroidota</taxon>
        <taxon>Flavobacteriia</taxon>
        <taxon>Flavobacteriales</taxon>
        <taxon>Flavobacteriaceae</taxon>
    </lineage>
</organism>
<protein>
    <recommendedName>
        <fullName evidence="1">Phytase-like domain-containing protein</fullName>
    </recommendedName>
</protein>
<evidence type="ECO:0000313" key="3">
    <source>
        <dbReference type="Proteomes" id="UP000239522"/>
    </source>
</evidence>
<dbReference type="Pfam" id="PF13449">
    <property type="entry name" value="Phytase-like"/>
    <property type="match status" value="1"/>
</dbReference>
<accession>A0A2S7KXU1</accession>
<dbReference type="AlphaFoldDB" id="A0A2S7KXU1"/>
<feature type="domain" description="Phytase-like" evidence="1">
    <location>
        <begin position="30"/>
        <end position="197"/>
    </location>
</feature>
<gene>
    <name evidence="2" type="ORF">BST83_09960</name>
</gene>
<evidence type="ECO:0000313" key="2">
    <source>
        <dbReference type="EMBL" id="PQB07451.1"/>
    </source>
</evidence>
<keyword evidence="3" id="KW-1185">Reference proteome</keyword>
<evidence type="ECO:0000259" key="1">
    <source>
        <dbReference type="Pfam" id="PF13449"/>
    </source>
</evidence>
<dbReference type="EMBL" id="MQUA01000013">
    <property type="protein sequence ID" value="PQB07451.1"/>
    <property type="molecule type" value="Genomic_DNA"/>
</dbReference>
<comment type="caution">
    <text evidence="2">The sequence shown here is derived from an EMBL/GenBank/DDBJ whole genome shotgun (WGS) entry which is preliminary data.</text>
</comment>
<sequence length="199" mass="22446">MSCNKTKQTKRVFLDEYVLADSIQFKNTIIGGLSGVDFANNQYYFVVDDAKNPRILSADISISDNRIQAVKFNDILFLSDATTNFYQQNALDLESVFVDEATNEFYLVSEGSINSNKLPFVFKSDKKGRFLENFQLPKNLSNIKTIKHNGAFDASSKSVDNNGFWVAMEAPLNVDDEEPTFAKTSSPIRITYFDKTAKN</sequence>
<reference evidence="2 3" key="1">
    <citation type="submission" date="2016-11" db="EMBL/GenBank/DDBJ databases">
        <title>Trade-off between light-utilization and light-protection in marine flavobacteria.</title>
        <authorList>
            <person name="Kumagai Y."/>
        </authorList>
    </citation>
    <scope>NUCLEOTIDE SEQUENCE [LARGE SCALE GENOMIC DNA]</scope>
    <source>
        <strain evidence="2 3">ATCC 700397</strain>
    </source>
</reference>
<name>A0A2S7KXU1_9FLAO</name>